<feature type="domain" description="Peptidase M14" evidence="10">
    <location>
        <begin position="4"/>
        <end position="285"/>
    </location>
</feature>
<dbReference type="RefSeq" id="WP_233053976.1">
    <property type="nucleotide sequence ID" value="NZ_JAIMJA010000018.1"/>
</dbReference>
<evidence type="ECO:0000256" key="3">
    <source>
        <dbReference type="ARBA" id="ARBA00022670"/>
    </source>
</evidence>
<evidence type="ECO:0000256" key="6">
    <source>
        <dbReference type="ARBA" id="ARBA00022833"/>
    </source>
</evidence>
<dbReference type="PROSITE" id="PS52035">
    <property type="entry name" value="PEPTIDASE_M14"/>
    <property type="match status" value="1"/>
</dbReference>
<evidence type="ECO:0000259" key="10">
    <source>
        <dbReference type="PROSITE" id="PS52035"/>
    </source>
</evidence>
<sequence length="895" mass="102065">MKTQYASYQETLTFLEEAMSQHPNLIRLQSIGETWEQRPIMLATISNDVSYADQKPALLYTGTIHAREWIGNELAIKFVKYIIDNYRFNPKLMAALTRNTLYLVPCLNPDGFEYSRNHFSFWRKNRRDNGDGSFGVDLNRNFDSHFRKQVDANSTTYSGPHAFSEPETQAIKGFVEAHPNITIALDYHSQGNVFFPAHKFNHEVEIEGTDLNVLCANMNCEIKKVTGRQYGIHRGKPPANLIRGSGREYYYARGILAVVVEVGTRNIPDYMQNMAQSVDENIPALFYALSEAINYSSLAPKRVEGFTINKIGVDSVTLEWLPPANDDLYFEIYRSDSSKSQCNEQTLVAITKSTLFTDVQLSSGKSYYYNIRAVDKISKIKSPFSPEIRLKTLLANDEFSLTVFPSKAEVGYLGANYLNKNKEHFGYNSMFIGVNQKRGISYGLVRFDLTNLPEGANIKIARFALYPMNRVAAKIEKYGHWSIDILDAHQIADIYDFTEIASAPSLFSLGHTIESDKLTQGIWSHWPFNGVERERLQQHCQQQENLSVKKYLLLRIQGPTTLPLGNDSQMMQFDIGFGPFGSGLHYRPYLELIYSKQQQTIEMLPDSLHTIYPDRVVEGKLAAGFDPQGKIIYGQMAFALDALPDPDTTVITEAYLVLNHKLSDAKLGGKDIRFTIELVELNDVDYSSVKQREKIEYIGYEVSIEQLREQAKQFFIFDSYSRLALERLHSENKAFYFIIRATAASQSKNVLVDWYSIDHAQQAKLVINTIERRKFPLDPPSDLNIISENKALKLTWKNPVHPDFVGSFVVRNRFHPPKSPADGVKIYGGKDEYTVDRFGNSQIAKYYSVFSYDNVPNYSAPTSVYYENNQVISLDEQSNELFSETEDEDMFLGDD</sequence>
<dbReference type="InterPro" id="IPR000834">
    <property type="entry name" value="Peptidase_M14"/>
</dbReference>
<keyword evidence="12" id="KW-1185">Reference proteome</keyword>
<dbReference type="PRINTS" id="PR00765">
    <property type="entry name" value="CRBOXYPTASEA"/>
</dbReference>
<reference evidence="11 12" key="1">
    <citation type="journal article" date="2022" name="Environ. Microbiol. Rep.">
        <title>Eco-phylogenetic analyses reveal divergent evolution of vitamin B12 metabolism in the marine bacterial family 'Psychromonadaceae'.</title>
        <authorList>
            <person name="Jin X."/>
            <person name="Yang Y."/>
            <person name="Cao H."/>
            <person name="Gao B."/>
            <person name="Zhao Z."/>
        </authorList>
    </citation>
    <scope>NUCLEOTIDE SEQUENCE [LARGE SCALE GENOMIC DNA]</scope>
    <source>
        <strain evidence="11 12">MKS20</strain>
    </source>
</reference>
<accession>A0ABS8WBF1</accession>
<dbReference type="SUPFAM" id="SSF53187">
    <property type="entry name" value="Zn-dependent exopeptidases"/>
    <property type="match status" value="1"/>
</dbReference>
<evidence type="ECO:0000256" key="1">
    <source>
        <dbReference type="ARBA" id="ARBA00001947"/>
    </source>
</evidence>
<keyword evidence="4" id="KW-0479">Metal-binding</keyword>
<name>A0ABS8WBF1_9GAMM</name>
<dbReference type="InterPro" id="IPR057246">
    <property type="entry name" value="CARBOXYPEPT_ZN_1"/>
</dbReference>
<dbReference type="PROSITE" id="PS50853">
    <property type="entry name" value="FN3"/>
    <property type="match status" value="1"/>
</dbReference>
<comment type="caution">
    <text evidence="11">The sequence shown here is derived from an EMBL/GenBank/DDBJ whole genome shotgun (WGS) entry which is preliminary data.</text>
</comment>
<dbReference type="EMBL" id="JAIMJA010000018">
    <property type="protein sequence ID" value="MCE2596332.1"/>
    <property type="molecule type" value="Genomic_DNA"/>
</dbReference>
<dbReference type="InterPro" id="IPR003961">
    <property type="entry name" value="FN3_dom"/>
</dbReference>
<keyword evidence="7" id="KW-0482">Metalloprotease</keyword>
<keyword evidence="6" id="KW-0862">Zinc</keyword>
<feature type="active site" description="Proton donor/acceptor" evidence="8">
    <location>
        <position position="261"/>
    </location>
</feature>
<evidence type="ECO:0000313" key="12">
    <source>
        <dbReference type="Proteomes" id="UP001201273"/>
    </source>
</evidence>
<keyword evidence="3" id="KW-0645">Protease</keyword>
<gene>
    <name evidence="11" type="ORF">K6Y31_16140</name>
</gene>
<dbReference type="SUPFAM" id="SSF49265">
    <property type="entry name" value="Fibronectin type III"/>
    <property type="match status" value="1"/>
</dbReference>
<dbReference type="Gene3D" id="2.60.40.10">
    <property type="entry name" value="Immunoglobulins"/>
    <property type="match status" value="1"/>
</dbReference>
<dbReference type="SMART" id="SM00631">
    <property type="entry name" value="Zn_pept"/>
    <property type="match status" value="1"/>
</dbReference>
<feature type="domain" description="Fibronectin type-III" evidence="9">
    <location>
        <begin position="299"/>
        <end position="395"/>
    </location>
</feature>
<dbReference type="PROSITE" id="PS00132">
    <property type="entry name" value="CARBOXYPEPT_ZN_1"/>
    <property type="match status" value="1"/>
</dbReference>
<keyword evidence="5" id="KW-0378">Hydrolase</keyword>
<evidence type="ECO:0000256" key="4">
    <source>
        <dbReference type="ARBA" id="ARBA00022723"/>
    </source>
</evidence>
<evidence type="ECO:0000256" key="7">
    <source>
        <dbReference type="ARBA" id="ARBA00023049"/>
    </source>
</evidence>
<comment type="cofactor">
    <cofactor evidence="1">
        <name>Zn(2+)</name>
        <dbReference type="ChEBI" id="CHEBI:29105"/>
    </cofactor>
</comment>
<protein>
    <submittedName>
        <fullName evidence="11">Peptidase</fullName>
    </submittedName>
</protein>
<comment type="similarity">
    <text evidence="2 8">Belongs to the peptidase M14 family.</text>
</comment>
<dbReference type="CDD" id="cd00063">
    <property type="entry name" value="FN3"/>
    <property type="match status" value="1"/>
</dbReference>
<dbReference type="Gene3D" id="3.40.630.10">
    <property type="entry name" value="Zn peptidases"/>
    <property type="match status" value="1"/>
</dbReference>
<evidence type="ECO:0000256" key="5">
    <source>
        <dbReference type="ARBA" id="ARBA00022801"/>
    </source>
</evidence>
<evidence type="ECO:0000256" key="8">
    <source>
        <dbReference type="PROSITE-ProRule" id="PRU01379"/>
    </source>
</evidence>
<dbReference type="InterPro" id="IPR013783">
    <property type="entry name" value="Ig-like_fold"/>
</dbReference>
<dbReference type="InterPro" id="IPR036116">
    <property type="entry name" value="FN3_sf"/>
</dbReference>
<dbReference type="Pfam" id="PF00246">
    <property type="entry name" value="Peptidase_M14"/>
    <property type="match status" value="1"/>
</dbReference>
<dbReference type="PANTHER" id="PTHR11705:SF143">
    <property type="entry name" value="SLL0236 PROTEIN"/>
    <property type="match status" value="1"/>
</dbReference>
<dbReference type="Proteomes" id="UP001201273">
    <property type="component" value="Unassembled WGS sequence"/>
</dbReference>
<proteinExistence type="inferred from homology"/>
<evidence type="ECO:0000256" key="2">
    <source>
        <dbReference type="ARBA" id="ARBA00005988"/>
    </source>
</evidence>
<evidence type="ECO:0000313" key="11">
    <source>
        <dbReference type="EMBL" id="MCE2596332.1"/>
    </source>
</evidence>
<organism evidence="11 12">
    <name type="scientific">Motilimonas cestriensis</name>
    <dbReference type="NCBI Taxonomy" id="2742685"/>
    <lineage>
        <taxon>Bacteria</taxon>
        <taxon>Pseudomonadati</taxon>
        <taxon>Pseudomonadota</taxon>
        <taxon>Gammaproteobacteria</taxon>
        <taxon>Alteromonadales</taxon>
        <taxon>Alteromonadales genera incertae sedis</taxon>
        <taxon>Motilimonas</taxon>
    </lineage>
</organism>
<dbReference type="PANTHER" id="PTHR11705">
    <property type="entry name" value="PROTEASE FAMILY M14 CARBOXYPEPTIDASE A,B"/>
    <property type="match status" value="1"/>
</dbReference>
<evidence type="ECO:0000259" key="9">
    <source>
        <dbReference type="PROSITE" id="PS50853"/>
    </source>
</evidence>